<evidence type="ECO:0000256" key="16">
    <source>
        <dbReference type="ARBA" id="ARBA00060897"/>
    </source>
</evidence>
<keyword evidence="5 18" id="KW-0812">Transmembrane</keyword>
<dbReference type="PROSITE" id="PS51201">
    <property type="entry name" value="RCK_N"/>
    <property type="match status" value="2"/>
</dbReference>
<evidence type="ECO:0000256" key="5">
    <source>
        <dbReference type="ARBA" id="ARBA00022692"/>
    </source>
</evidence>
<sequence length="1168" mass="129831">MSGCDQSTVESLADDPTDSPFDADDCLKVRKYWCFLLSSIFTFLAGLLIVLLWRAFAFVCCRKEPDLGPNDPKQKEQKASRNKQEFEGTFMTEAKDWAGELISGQTTTGRILVVLVFILSIASLIIYFVDASSEEVERCQKWSNNITQQIDLAFNIFFMVYFFIRFIAASDKLWFMLEMYSFVDYFTIPPSFVSIYLDRTWIGLRFLRALRLMTVPDILQYLNVLKTSSSIRLAQLVSIFISVWLTAAGIIHLLENSGDPLDFNNAHRLSYWTCVYFLIVTMSTVGYGDVYCETVLGRTFLVFFLLVGLAMFASSIPEIIELVGSGNKYGGELKREHGKRHIVVCGHITYESVSHFLKDFLHEDREDVDVEVVFLHRKPPDLELEGLFKRHFTTVEFFQGTIMNPIDLQRVKVHEADACLVLANKYCQDPDAEDAANIMRVISIKNYSDDIRVIIQLMQYHNKAYLLNIPSWDWKQGDDVICLAELKLGFIAQSCLAPGFSTMMANLFAMRSFKTSPDTQAWQNDYLQGTGCEMYTETLSPSFTGMTFPQASELCFSKLKLLLLAIEIKGAEEGADSKISINPRGAKIQANTQGFFIAQSADEVKRAWFYCKACHEDIKDETLIKKCKCKNCDITRDREDTNLLNRNVRRPNGTGNGAGGMHHMNNTASAAAVAAAAVKQVNKVKPTVNVNRQVEGQVISPSQYNRPPENDANPYAGYQLAYEVKKLMPTSRSSGTGTQNQNGGVSLPAGIADDQSKDFDFEKTEMKYDSTGMFHWSPAKSLEDCILDRNQAAMTVLNGHVVVCLFADPDSPLIGLRNLVMPLRASNFHYHELKHVVIVGSVDYIRREWKMLQNLPKISVLNGSPLSRADLRAVNVNLCDMCCILSAKVPSNDDPTLADKEAILASLNIKAMTFDDTIGVLSQRGPEFDNLSATAGSPIVLQRRGSVYGANVPMITELVNDSNVQFLDQDDDDDPDTELYLTQPFACGTAFAVSVLDSLMSTTYFNQNALTLIRSLITGGATPELELILAEGAGLRGGYSTVDSLSNRDRCRVGQISLYDGPLAQFGECGKYGDLFVAALKSYGMLCIGLYRFRDTSSSCDASSKRYVITNPPDDFSLLPTDQVFVLMQFDPGLEYKPPAVRVPAGGRGTNTQGSGVGGGGSNKDDNS</sequence>
<dbReference type="PANTHER" id="PTHR10027:SF33">
    <property type="entry name" value="CALCIUM-ACTIVATED POTASSIUM CHANNEL SUBUNIT ALPHA-1-RELATED"/>
    <property type="match status" value="1"/>
</dbReference>
<dbReference type="InterPro" id="IPR027359">
    <property type="entry name" value="Volt_channel_dom_sf"/>
</dbReference>
<keyword evidence="4" id="KW-0597">Phosphoprotein</keyword>
<keyword evidence="8" id="KW-0851">Voltage-gated channel</keyword>
<keyword evidence="6" id="KW-0631">Potassium channel</keyword>
<dbReference type="InterPro" id="IPR047871">
    <property type="entry name" value="K_chnl_Slo-like"/>
</dbReference>
<evidence type="ECO:0000256" key="8">
    <source>
        <dbReference type="ARBA" id="ARBA00022882"/>
    </source>
</evidence>
<evidence type="ECO:0000256" key="14">
    <source>
        <dbReference type="ARBA" id="ARBA00029579"/>
    </source>
</evidence>
<dbReference type="Proteomes" id="UP000515160">
    <property type="component" value="Chromosome 2R"/>
</dbReference>
<evidence type="ECO:0000256" key="12">
    <source>
        <dbReference type="ARBA" id="ARBA00023136"/>
    </source>
</evidence>
<dbReference type="FunFam" id="1.10.287.70:FF:000015">
    <property type="entry name" value="Calcium-activated potassium channel subunit alpha-1 isoform X7"/>
    <property type="match status" value="1"/>
</dbReference>
<dbReference type="InterPro" id="IPR005821">
    <property type="entry name" value="Ion_trans_dom"/>
</dbReference>
<dbReference type="AlphaFoldDB" id="A0A9C6WI40"/>
<dbReference type="GO" id="GO:0045211">
    <property type="term" value="C:postsynaptic membrane"/>
    <property type="evidence" value="ECO:0007669"/>
    <property type="project" value="TreeGrafter"/>
</dbReference>
<dbReference type="GO" id="GO:0060072">
    <property type="term" value="F:large conductance calcium-activated potassium channel activity"/>
    <property type="evidence" value="ECO:0007669"/>
    <property type="project" value="TreeGrafter"/>
</dbReference>
<dbReference type="OrthoDB" id="10035564at2759"/>
<dbReference type="Pfam" id="PF00520">
    <property type="entry name" value="Ion_trans"/>
    <property type="match status" value="1"/>
</dbReference>
<organism evidence="20 21">
    <name type="scientific">Drosophila albomicans</name>
    <name type="common">Fruit fly</name>
    <dbReference type="NCBI Taxonomy" id="7291"/>
    <lineage>
        <taxon>Eukaryota</taxon>
        <taxon>Metazoa</taxon>
        <taxon>Ecdysozoa</taxon>
        <taxon>Arthropoda</taxon>
        <taxon>Hexapoda</taxon>
        <taxon>Insecta</taxon>
        <taxon>Pterygota</taxon>
        <taxon>Neoptera</taxon>
        <taxon>Endopterygota</taxon>
        <taxon>Diptera</taxon>
        <taxon>Brachycera</taxon>
        <taxon>Muscomorpha</taxon>
        <taxon>Ephydroidea</taxon>
        <taxon>Drosophilidae</taxon>
        <taxon>Drosophila</taxon>
    </lineage>
</organism>
<dbReference type="Pfam" id="PF22614">
    <property type="entry name" value="Slo-like_RCK"/>
    <property type="match status" value="2"/>
</dbReference>
<keyword evidence="9" id="KW-0630">Potassium</keyword>
<dbReference type="GO" id="GO:0050804">
    <property type="term" value="P:modulation of chemical synaptic transmission"/>
    <property type="evidence" value="ECO:0007669"/>
    <property type="project" value="UniProtKB-ARBA"/>
</dbReference>
<keyword evidence="20" id="KW-1185">Reference proteome</keyword>
<dbReference type="InterPro" id="IPR036291">
    <property type="entry name" value="NAD(P)-bd_dom_sf"/>
</dbReference>
<evidence type="ECO:0000256" key="7">
    <source>
        <dbReference type="ARBA" id="ARBA00022837"/>
    </source>
</evidence>
<dbReference type="PRINTS" id="PR00169">
    <property type="entry name" value="KCHANNEL"/>
</dbReference>
<keyword evidence="11" id="KW-0406">Ion transport</keyword>
<dbReference type="SUPFAM" id="SSF81324">
    <property type="entry name" value="Voltage-gated potassium channels"/>
    <property type="match status" value="1"/>
</dbReference>
<dbReference type="Pfam" id="PF21014">
    <property type="entry name" value="Slowpoke_C"/>
    <property type="match status" value="1"/>
</dbReference>
<evidence type="ECO:0000256" key="13">
    <source>
        <dbReference type="ARBA" id="ARBA00023303"/>
    </source>
</evidence>
<feature type="region of interest" description="Disordered" evidence="17">
    <location>
        <begin position="730"/>
        <end position="749"/>
    </location>
</feature>
<evidence type="ECO:0000256" key="10">
    <source>
        <dbReference type="ARBA" id="ARBA00022989"/>
    </source>
</evidence>
<protein>
    <recommendedName>
        <fullName evidence="14">BK channel</fullName>
    </recommendedName>
    <alternativeName>
        <fullName evidence="15">Maxi K channel</fullName>
    </alternativeName>
</protein>
<reference evidence="21" key="1">
    <citation type="submission" date="2025-08" db="UniProtKB">
        <authorList>
            <consortium name="RefSeq"/>
        </authorList>
    </citation>
    <scope>IDENTIFICATION</scope>
    <source>
        <strain evidence="21">15112-1751.03</strain>
        <tissue evidence="21">Whole Adult</tissue>
    </source>
</reference>
<feature type="transmembrane region" description="Helical" evidence="18">
    <location>
        <begin position="233"/>
        <end position="254"/>
    </location>
</feature>
<evidence type="ECO:0000256" key="15">
    <source>
        <dbReference type="ARBA" id="ARBA00031999"/>
    </source>
</evidence>
<feature type="transmembrane region" description="Helical" evidence="18">
    <location>
        <begin position="150"/>
        <end position="168"/>
    </location>
</feature>
<feature type="transmembrane region" description="Helical" evidence="18">
    <location>
        <begin position="295"/>
        <end position="313"/>
    </location>
</feature>
<evidence type="ECO:0000313" key="20">
    <source>
        <dbReference type="Proteomes" id="UP000515160"/>
    </source>
</evidence>
<keyword evidence="2" id="KW-0813">Transport</keyword>
<dbReference type="Gene3D" id="1.10.287.70">
    <property type="match status" value="1"/>
</dbReference>
<feature type="domain" description="RCK N-terminal" evidence="19">
    <location>
        <begin position="339"/>
        <end position="481"/>
    </location>
</feature>
<keyword evidence="10 18" id="KW-1133">Transmembrane helix</keyword>
<feature type="compositionally biased region" description="Polar residues" evidence="17">
    <location>
        <begin position="730"/>
        <end position="744"/>
    </location>
</feature>
<evidence type="ECO:0000256" key="2">
    <source>
        <dbReference type="ARBA" id="ARBA00022448"/>
    </source>
</evidence>
<comment type="similarity">
    <text evidence="16">Belongs to the potassium channel family. Calcium-activated (TC 1.A.1.3) subfamily. Slo sub-subfamily.</text>
</comment>
<comment type="subcellular location">
    <subcellularLocation>
        <location evidence="1">Membrane</location>
        <topology evidence="1">Multi-pass membrane protein</topology>
    </subcellularLocation>
</comment>
<feature type="domain" description="RCK N-terminal" evidence="19">
    <location>
        <begin position="798"/>
        <end position="942"/>
    </location>
</feature>
<dbReference type="GO" id="GO:0009410">
    <property type="term" value="P:response to xenobiotic stimulus"/>
    <property type="evidence" value="ECO:0007669"/>
    <property type="project" value="UniProtKB-ARBA"/>
</dbReference>
<feature type="transmembrane region" description="Helical" evidence="18">
    <location>
        <begin position="269"/>
        <end position="288"/>
    </location>
</feature>
<proteinExistence type="inferred from homology"/>
<evidence type="ECO:0000256" key="9">
    <source>
        <dbReference type="ARBA" id="ARBA00022958"/>
    </source>
</evidence>
<feature type="transmembrane region" description="Helical" evidence="18">
    <location>
        <begin position="32"/>
        <end position="56"/>
    </location>
</feature>
<dbReference type="InterPro" id="IPR003148">
    <property type="entry name" value="RCK_N"/>
</dbReference>
<dbReference type="PANTHER" id="PTHR10027">
    <property type="entry name" value="CALCIUM-ACTIVATED POTASSIUM CHANNEL ALPHA CHAIN"/>
    <property type="match status" value="1"/>
</dbReference>
<feature type="transmembrane region" description="Helical" evidence="18">
    <location>
        <begin position="111"/>
        <end position="129"/>
    </location>
</feature>
<keyword evidence="13 21" id="KW-0407">Ion channel</keyword>
<dbReference type="GO" id="GO:0034702">
    <property type="term" value="C:monoatomic ion channel complex"/>
    <property type="evidence" value="ECO:0007669"/>
    <property type="project" value="UniProtKB-KW"/>
</dbReference>
<feature type="transmembrane region" description="Helical" evidence="18">
    <location>
        <begin position="174"/>
        <end position="197"/>
    </location>
</feature>
<keyword evidence="7" id="KW-0106">Calcium</keyword>
<dbReference type="FunFam" id="3.40.50.720:FF:001832">
    <property type="entry name" value="Calcium-activated potassium channel slowpoke-like Protein"/>
    <property type="match status" value="1"/>
</dbReference>
<dbReference type="InterPro" id="IPR048735">
    <property type="entry name" value="Slowpoke-like_C"/>
</dbReference>
<accession>A0A9C6WI40</accession>
<gene>
    <name evidence="21" type="primary">LOC117574290</name>
</gene>
<evidence type="ECO:0000256" key="3">
    <source>
        <dbReference type="ARBA" id="ARBA00022538"/>
    </source>
</evidence>
<dbReference type="Pfam" id="PF03493">
    <property type="entry name" value="BK_channel_a"/>
    <property type="match status" value="1"/>
</dbReference>
<feature type="region of interest" description="Disordered" evidence="17">
    <location>
        <begin position="1141"/>
        <end position="1168"/>
    </location>
</feature>
<dbReference type="CTD" id="42940"/>
<evidence type="ECO:0000256" key="1">
    <source>
        <dbReference type="ARBA" id="ARBA00004141"/>
    </source>
</evidence>
<dbReference type="PRINTS" id="PR01449">
    <property type="entry name" value="BKCHANNELA"/>
</dbReference>
<evidence type="ECO:0000313" key="21">
    <source>
        <dbReference type="RefSeq" id="XP_051864073.1"/>
    </source>
</evidence>
<evidence type="ECO:0000256" key="4">
    <source>
        <dbReference type="ARBA" id="ARBA00022553"/>
    </source>
</evidence>
<dbReference type="Gene3D" id="1.20.120.350">
    <property type="entry name" value="Voltage-gated potassium channels. Chain C"/>
    <property type="match status" value="1"/>
</dbReference>
<evidence type="ECO:0000256" key="18">
    <source>
        <dbReference type="SAM" id="Phobius"/>
    </source>
</evidence>
<evidence type="ECO:0000259" key="19">
    <source>
        <dbReference type="PROSITE" id="PS51201"/>
    </source>
</evidence>
<evidence type="ECO:0000256" key="11">
    <source>
        <dbReference type="ARBA" id="ARBA00023065"/>
    </source>
</evidence>
<dbReference type="FunFam" id="1.20.120.350:FF:000035">
    <property type="entry name" value="Calcium-activated potassium channel slowpoke"/>
    <property type="match status" value="1"/>
</dbReference>
<dbReference type="Gene3D" id="3.40.50.720">
    <property type="entry name" value="NAD(P)-binding Rossmann-like Domain"/>
    <property type="match status" value="2"/>
</dbReference>
<dbReference type="InterPro" id="IPR003929">
    <property type="entry name" value="K_chnl_BK_asu"/>
</dbReference>
<dbReference type="GeneID" id="117574290"/>
<keyword evidence="3" id="KW-0633">Potassium transport</keyword>
<evidence type="ECO:0000256" key="17">
    <source>
        <dbReference type="SAM" id="MobiDB-lite"/>
    </source>
</evidence>
<evidence type="ECO:0000256" key="6">
    <source>
        <dbReference type="ARBA" id="ARBA00022826"/>
    </source>
</evidence>
<name>A0A9C6WI40_DROAB</name>
<keyword evidence="12 18" id="KW-0472">Membrane</keyword>
<dbReference type="SUPFAM" id="SSF51735">
    <property type="entry name" value="NAD(P)-binding Rossmann-fold domains"/>
    <property type="match status" value="1"/>
</dbReference>
<dbReference type="RefSeq" id="XP_051864073.1">
    <property type="nucleotide sequence ID" value="XM_052008113.1"/>
</dbReference>